<protein>
    <recommendedName>
        <fullName evidence="1">TonB-dependent transporter Oar-like beta-barrel domain-containing protein</fullName>
    </recommendedName>
</protein>
<dbReference type="InterPro" id="IPR057601">
    <property type="entry name" value="Oar-like_b-barrel"/>
</dbReference>
<evidence type="ECO:0000313" key="2">
    <source>
        <dbReference type="EMBL" id="SVD61232.1"/>
    </source>
</evidence>
<feature type="non-terminal residue" evidence="2">
    <location>
        <position position="1"/>
    </location>
</feature>
<dbReference type="Pfam" id="PF25183">
    <property type="entry name" value="OMP_b-brl_4"/>
    <property type="match status" value="1"/>
</dbReference>
<organism evidence="2">
    <name type="scientific">marine metagenome</name>
    <dbReference type="NCBI Taxonomy" id="408172"/>
    <lineage>
        <taxon>unclassified sequences</taxon>
        <taxon>metagenomes</taxon>
        <taxon>ecological metagenomes</taxon>
    </lineage>
</organism>
<reference evidence="2" key="1">
    <citation type="submission" date="2018-05" db="EMBL/GenBank/DDBJ databases">
        <authorList>
            <person name="Lanie J.A."/>
            <person name="Ng W.-L."/>
            <person name="Kazmierczak K.M."/>
            <person name="Andrzejewski T.M."/>
            <person name="Davidsen T.M."/>
            <person name="Wayne K.J."/>
            <person name="Tettelin H."/>
            <person name="Glass J.I."/>
            <person name="Rusch D."/>
            <person name="Podicherti R."/>
            <person name="Tsui H.-C.T."/>
            <person name="Winkler M.E."/>
        </authorList>
    </citation>
    <scope>NUCLEOTIDE SEQUENCE</scope>
</reference>
<accession>A0A382WQU2</accession>
<feature type="non-terminal residue" evidence="2">
    <location>
        <position position="275"/>
    </location>
</feature>
<name>A0A382WQU2_9ZZZZ</name>
<gene>
    <name evidence="2" type="ORF">METZ01_LOCUS414086</name>
</gene>
<dbReference type="EMBL" id="UINC01161824">
    <property type="protein sequence ID" value="SVD61232.1"/>
    <property type="molecule type" value="Genomic_DNA"/>
</dbReference>
<dbReference type="SUPFAM" id="SSF56935">
    <property type="entry name" value="Porins"/>
    <property type="match status" value="1"/>
</dbReference>
<sequence length="275" mass="29963">NGVDPGPSQGLRPTAAYLKDGPTVNWAVIDALYPPGSKVLNAGNIRFDNANRSNPYADQLSFGFERQVANDMSLSVDYIRVMQRDQLILFNHNQPNRVSTARTASIQRPNSTYVDDVYQLLNGGRIDHDALQMSIDKRFSNNYRFRVSYTLGNTRGNTRQGDAQSVNTQVGGDLNLANNWGPTDFDRRHNLVSNFTVAVPGTGGLRVSGIMRVRSGGRFSLVDSTTDSDRNGTANNEWLPAGTYSGAGTDAYTVAYAGGRNGGVGPKYFQLDGRA</sequence>
<feature type="domain" description="TonB-dependent transporter Oar-like beta-barrel" evidence="1">
    <location>
        <begin position="41"/>
        <end position="237"/>
    </location>
</feature>
<proteinExistence type="predicted"/>
<dbReference type="AlphaFoldDB" id="A0A382WQU2"/>
<evidence type="ECO:0000259" key="1">
    <source>
        <dbReference type="Pfam" id="PF25183"/>
    </source>
</evidence>